<keyword evidence="2" id="KW-1185">Reference proteome</keyword>
<dbReference type="EMBL" id="FXYH01000019">
    <property type="protein sequence ID" value="SMX48935.1"/>
    <property type="molecule type" value="Genomic_DNA"/>
</dbReference>
<evidence type="ECO:0000313" key="2">
    <source>
        <dbReference type="Proteomes" id="UP000220836"/>
    </source>
</evidence>
<dbReference type="Proteomes" id="UP000220836">
    <property type="component" value="Unassembled WGS sequence"/>
</dbReference>
<sequence length="257" mass="28348">MCILHIMLETFDSLLAALARLMVARGVPFFELSERLKGHYVRAAQVQSADKTTDSRLSVMTGLQRRDIARLRAFEAKPARKNPLSKLVAMWQTHAEYCIERGPKPLPRNGPAPSFESLARNVRQDVHPRTMLDTLEAAGTVSIGEDGHITLQQKAYVPLRGSDEQLTYLSDNTGDHVLAACENVQGARPAHFERAVHYTGLTPSQVATLAADFEVGQMAVLADINAKANAMKSKAPDRADQRFRAGAYFYTSKDNPS</sequence>
<dbReference type="InterPro" id="IPR045445">
    <property type="entry name" value="DUF6502"/>
</dbReference>
<accession>A0A238L1H0</accession>
<dbReference type="AlphaFoldDB" id="A0A238L1H0"/>
<proteinExistence type="predicted"/>
<dbReference type="Pfam" id="PF20112">
    <property type="entry name" value="DUF6502"/>
    <property type="match status" value="1"/>
</dbReference>
<reference evidence="1 2" key="1">
    <citation type="submission" date="2017-05" db="EMBL/GenBank/DDBJ databases">
        <authorList>
            <person name="Song R."/>
            <person name="Chenine A.L."/>
            <person name="Ruprecht R.M."/>
        </authorList>
    </citation>
    <scope>NUCLEOTIDE SEQUENCE [LARGE SCALE GENOMIC DNA]</scope>
    <source>
        <strain evidence="1 2">CECT 8663</strain>
    </source>
</reference>
<organism evidence="1 2">
    <name type="scientific">Pelagimonas varians</name>
    <dbReference type="NCBI Taxonomy" id="696760"/>
    <lineage>
        <taxon>Bacteria</taxon>
        <taxon>Pseudomonadati</taxon>
        <taxon>Pseudomonadota</taxon>
        <taxon>Alphaproteobacteria</taxon>
        <taxon>Rhodobacterales</taxon>
        <taxon>Roseobacteraceae</taxon>
        <taxon>Pelagimonas</taxon>
    </lineage>
</organism>
<name>A0A238L1H0_9RHOB</name>
<dbReference type="RefSeq" id="WP_306456926.1">
    <property type="nucleotide sequence ID" value="NZ_FXYH01000019.1"/>
</dbReference>
<gene>
    <name evidence="1" type="ORF">PEV8663_04025</name>
</gene>
<protein>
    <submittedName>
        <fullName evidence="1">Uncharacterized protein</fullName>
    </submittedName>
</protein>
<evidence type="ECO:0000313" key="1">
    <source>
        <dbReference type="EMBL" id="SMX48935.1"/>
    </source>
</evidence>